<sequence>MPRIVVHQTDSHRQCRELRLVMEAAGIASDVVQRNGTWFLSVDDANQASAVYEIEAYQRDNAAVVARPNQRTRLYSGGVLGVFAFAVIINAITFVGWTPPYDQIMDRVGPMRAGDVMGGDGWRVVTALTLHVDLQHWLSNLIFGGVFGWLVGRVLGGGVGWLVILLAGSLGNLINAWARDAGHVSIGSSTAVFGALGIMVAHALAPLTRTSGSRMKRFAPLVGGVLMFAMLGVEGERTDVGAHAAGFFAGLLLGAVACRAPERWLANWQVQWIAGVSAVLIIGIAWLAAVSHA</sequence>
<evidence type="ECO:0000256" key="3">
    <source>
        <dbReference type="ARBA" id="ARBA00022692"/>
    </source>
</evidence>
<proteinExistence type="predicted"/>
<dbReference type="Pfam" id="PF01694">
    <property type="entry name" value="Rhomboid"/>
    <property type="match status" value="1"/>
</dbReference>
<keyword evidence="2" id="KW-0645">Protease</keyword>
<feature type="transmembrane region" description="Helical" evidence="8">
    <location>
        <begin position="240"/>
        <end position="258"/>
    </location>
</feature>
<dbReference type="GO" id="GO:0016020">
    <property type="term" value="C:membrane"/>
    <property type="evidence" value="ECO:0007669"/>
    <property type="project" value="UniProtKB-SubCell"/>
</dbReference>
<reference evidence="10 11" key="1">
    <citation type="submission" date="2019-02" db="EMBL/GenBank/DDBJ databases">
        <title>Deep-cultivation of Planctomycetes and their phenomic and genomic characterization uncovers novel biology.</title>
        <authorList>
            <person name="Wiegand S."/>
            <person name="Jogler M."/>
            <person name="Boedeker C."/>
            <person name="Pinto D."/>
            <person name="Vollmers J."/>
            <person name="Rivas-Marin E."/>
            <person name="Kohn T."/>
            <person name="Peeters S.H."/>
            <person name="Heuer A."/>
            <person name="Rast P."/>
            <person name="Oberbeckmann S."/>
            <person name="Bunk B."/>
            <person name="Jeske O."/>
            <person name="Meyerdierks A."/>
            <person name="Storesund J.E."/>
            <person name="Kallscheuer N."/>
            <person name="Luecker S."/>
            <person name="Lage O.M."/>
            <person name="Pohl T."/>
            <person name="Merkel B.J."/>
            <person name="Hornburger P."/>
            <person name="Mueller R.-W."/>
            <person name="Bruemmer F."/>
            <person name="Labrenz M."/>
            <person name="Spormann A.M."/>
            <person name="Op Den Camp H."/>
            <person name="Overmann J."/>
            <person name="Amann R."/>
            <person name="Jetten M.S.M."/>
            <person name="Mascher T."/>
            <person name="Medema M.H."/>
            <person name="Devos D.P."/>
            <person name="Kaster A.-K."/>
            <person name="Ovreas L."/>
            <person name="Rohde M."/>
            <person name="Galperin M.Y."/>
            <person name="Jogler C."/>
        </authorList>
    </citation>
    <scope>NUCLEOTIDE SEQUENCE [LARGE SCALE GENOMIC DNA]</scope>
    <source>
        <strain evidence="10 11">Poly59</strain>
    </source>
</reference>
<name>A0A5C6EBZ0_9BACT</name>
<comment type="caution">
    <text evidence="10">The sequence shown here is derived from an EMBL/GenBank/DDBJ whole genome shotgun (WGS) entry which is preliminary data.</text>
</comment>
<evidence type="ECO:0000256" key="6">
    <source>
        <dbReference type="ARBA" id="ARBA00022989"/>
    </source>
</evidence>
<dbReference type="GO" id="GO:0004252">
    <property type="term" value="F:serine-type endopeptidase activity"/>
    <property type="evidence" value="ECO:0007669"/>
    <property type="project" value="InterPro"/>
</dbReference>
<feature type="transmembrane region" description="Helical" evidence="8">
    <location>
        <begin position="184"/>
        <end position="205"/>
    </location>
</feature>
<dbReference type="InterPro" id="IPR022764">
    <property type="entry name" value="Peptidase_S54_rhomboid_dom"/>
</dbReference>
<dbReference type="AlphaFoldDB" id="A0A5C6EBZ0"/>
<dbReference type="SUPFAM" id="SSF144091">
    <property type="entry name" value="Rhomboid-like"/>
    <property type="match status" value="1"/>
</dbReference>
<dbReference type="PANTHER" id="PTHR22936:SF69">
    <property type="entry name" value="RHOMBOID-LIKE PROTEIN"/>
    <property type="match status" value="1"/>
</dbReference>
<keyword evidence="5" id="KW-0720">Serine protease</keyword>
<accession>A0A5C6EBZ0</accession>
<keyword evidence="4" id="KW-0378">Hydrolase</keyword>
<feature type="domain" description="Peptidase S54 rhomboid" evidence="9">
    <location>
        <begin position="120"/>
        <end position="259"/>
    </location>
</feature>
<feature type="transmembrane region" description="Helical" evidence="8">
    <location>
        <begin position="74"/>
        <end position="97"/>
    </location>
</feature>
<feature type="transmembrane region" description="Helical" evidence="8">
    <location>
        <begin position="217"/>
        <end position="234"/>
    </location>
</feature>
<keyword evidence="11" id="KW-1185">Reference proteome</keyword>
<dbReference type="OrthoDB" id="9813074at2"/>
<evidence type="ECO:0000313" key="10">
    <source>
        <dbReference type="EMBL" id="TWU46408.1"/>
    </source>
</evidence>
<keyword evidence="6 8" id="KW-1133">Transmembrane helix</keyword>
<comment type="subcellular location">
    <subcellularLocation>
        <location evidence="1">Membrane</location>
        <topology evidence="1">Multi-pass membrane protein</topology>
    </subcellularLocation>
</comment>
<feature type="transmembrane region" description="Helical" evidence="8">
    <location>
        <begin position="270"/>
        <end position="289"/>
    </location>
</feature>
<protein>
    <submittedName>
        <fullName evidence="10">Rhomboid family protein</fullName>
    </submittedName>
</protein>
<dbReference type="GO" id="GO:0006508">
    <property type="term" value="P:proteolysis"/>
    <property type="evidence" value="ECO:0007669"/>
    <property type="project" value="UniProtKB-KW"/>
</dbReference>
<dbReference type="PANTHER" id="PTHR22936">
    <property type="entry name" value="RHOMBOID-RELATED"/>
    <property type="match status" value="1"/>
</dbReference>
<dbReference type="InterPro" id="IPR002610">
    <property type="entry name" value="Peptidase_S54_rhomboid-like"/>
</dbReference>
<dbReference type="InterPro" id="IPR035952">
    <property type="entry name" value="Rhomboid-like_sf"/>
</dbReference>
<evidence type="ECO:0000256" key="4">
    <source>
        <dbReference type="ARBA" id="ARBA00022801"/>
    </source>
</evidence>
<dbReference type="Gene3D" id="1.20.1540.10">
    <property type="entry name" value="Rhomboid-like"/>
    <property type="match status" value="1"/>
</dbReference>
<dbReference type="EMBL" id="SJPX01000006">
    <property type="protein sequence ID" value="TWU46408.1"/>
    <property type="molecule type" value="Genomic_DNA"/>
</dbReference>
<evidence type="ECO:0000313" key="11">
    <source>
        <dbReference type="Proteomes" id="UP000317977"/>
    </source>
</evidence>
<dbReference type="Proteomes" id="UP000317977">
    <property type="component" value="Unassembled WGS sequence"/>
</dbReference>
<keyword evidence="3 8" id="KW-0812">Transmembrane</keyword>
<evidence type="ECO:0000256" key="8">
    <source>
        <dbReference type="SAM" id="Phobius"/>
    </source>
</evidence>
<evidence type="ECO:0000256" key="2">
    <source>
        <dbReference type="ARBA" id="ARBA00022670"/>
    </source>
</evidence>
<evidence type="ECO:0000259" key="9">
    <source>
        <dbReference type="Pfam" id="PF01694"/>
    </source>
</evidence>
<keyword evidence="7 8" id="KW-0472">Membrane</keyword>
<dbReference type="RefSeq" id="WP_146536945.1">
    <property type="nucleotide sequence ID" value="NZ_SJPX01000006.1"/>
</dbReference>
<gene>
    <name evidence="10" type="ORF">Poly59_53500</name>
</gene>
<evidence type="ECO:0000256" key="1">
    <source>
        <dbReference type="ARBA" id="ARBA00004141"/>
    </source>
</evidence>
<evidence type="ECO:0000256" key="7">
    <source>
        <dbReference type="ARBA" id="ARBA00023136"/>
    </source>
</evidence>
<evidence type="ECO:0000256" key="5">
    <source>
        <dbReference type="ARBA" id="ARBA00022825"/>
    </source>
</evidence>
<organism evidence="10 11">
    <name type="scientific">Rubripirellula reticaptiva</name>
    <dbReference type="NCBI Taxonomy" id="2528013"/>
    <lineage>
        <taxon>Bacteria</taxon>
        <taxon>Pseudomonadati</taxon>
        <taxon>Planctomycetota</taxon>
        <taxon>Planctomycetia</taxon>
        <taxon>Pirellulales</taxon>
        <taxon>Pirellulaceae</taxon>
        <taxon>Rubripirellula</taxon>
    </lineage>
</organism>